<feature type="domain" description="CN hydrolase" evidence="5">
    <location>
        <begin position="28"/>
        <end position="292"/>
    </location>
</feature>
<evidence type="ECO:0000313" key="6">
    <source>
        <dbReference type="EMBL" id="KAK5648890.1"/>
    </source>
</evidence>
<keyword evidence="3" id="KW-0812">Transmembrane</keyword>
<evidence type="ECO:0000256" key="3">
    <source>
        <dbReference type="SAM" id="Phobius"/>
    </source>
</evidence>
<feature type="transmembrane region" description="Helical" evidence="3">
    <location>
        <begin position="503"/>
        <end position="523"/>
    </location>
</feature>
<dbReference type="Proteomes" id="UP001329430">
    <property type="component" value="Chromosome 2"/>
</dbReference>
<dbReference type="GO" id="GO:0016787">
    <property type="term" value="F:hydrolase activity"/>
    <property type="evidence" value="ECO:0007669"/>
    <property type="project" value="UniProtKB-KW"/>
</dbReference>
<evidence type="ECO:0000256" key="4">
    <source>
        <dbReference type="SAM" id="SignalP"/>
    </source>
</evidence>
<dbReference type="PROSITE" id="PS50263">
    <property type="entry name" value="CN_HYDROLASE"/>
    <property type="match status" value="1"/>
</dbReference>
<dbReference type="InterPro" id="IPR040154">
    <property type="entry name" value="Biotinidase/VNN"/>
</dbReference>
<organism evidence="6 7">
    <name type="scientific">Pyrocoelia pectoralis</name>
    <dbReference type="NCBI Taxonomy" id="417401"/>
    <lineage>
        <taxon>Eukaryota</taxon>
        <taxon>Metazoa</taxon>
        <taxon>Ecdysozoa</taxon>
        <taxon>Arthropoda</taxon>
        <taxon>Hexapoda</taxon>
        <taxon>Insecta</taxon>
        <taxon>Pterygota</taxon>
        <taxon>Neoptera</taxon>
        <taxon>Endopterygota</taxon>
        <taxon>Coleoptera</taxon>
        <taxon>Polyphaga</taxon>
        <taxon>Elateriformia</taxon>
        <taxon>Elateroidea</taxon>
        <taxon>Lampyridae</taxon>
        <taxon>Lampyrinae</taxon>
        <taxon>Pyrocoelia</taxon>
    </lineage>
</organism>
<sequence length="525" mass="58046">MQSTIMYQIFAVLLVQICVVNIYGQDTYKAAVVEFAAKLSADTLKNRVLENKEEFNNYIEDAAEKHVDIILFPEYGLTGMDINTHNIDEMSTEVPNPNLSISPCIKPENYSKVLVDLSCAAKTHSMYVVINLSERVFQNGSKKKSIYHNTNVVFNREGNVIGRYRKMNLYNESYFTAGNQTVTFKTDFGVTFGVIICKDILFQNSSLNVLLDDSVTDVLYSAAWSSELPFFGALTVQHGYAVANGVNLLASGYDNPSSGLGGSGIYFANGSVADIHVSGAKSSKMIIADVPKSHRKPPDTCQNAVNMPERVGDRFGIGGMMADINEFRTAKEDMSNYTFISLNLNQTTIYESVCDTKGSCCFINITVSKTSVNTNHVYKLAVFNGGRYILTESIGVRVCSLVACQNVNSGSCGERNYEKPNGVIFDEIFLKAIFNVKNAHDRPATLNYNLEPINNYRFCRNVINKTSVAVTISAKNQTNLLTFGIHGRVFENDNKGAGSFNSASFHLMYPYIVLIVSSVVFLLQN</sequence>
<evidence type="ECO:0000256" key="1">
    <source>
        <dbReference type="ARBA" id="ARBA00008225"/>
    </source>
</evidence>
<dbReference type="AlphaFoldDB" id="A0AAN7ZIW8"/>
<dbReference type="InterPro" id="IPR003010">
    <property type="entry name" value="C-N_Hydrolase"/>
</dbReference>
<reference evidence="6 7" key="1">
    <citation type="journal article" date="2024" name="Insects">
        <title>An Improved Chromosome-Level Genome Assembly of the Firefly Pyrocoelia pectoralis.</title>
        <authorList>
            <person name="Fu X."/>
            <person name="Meyer-Rochow V.B."/>
            <person name="Ballantyne L."/>
            <person name="Zhu X."/>
        </authorList>
    </citation>
    <scope>NUCLEOTIDE SEQUENCE [LARGE SCALE GENOMIC DNA]</scope>
    <source>
        <strain evidence="6">XCY_ONT2</strain>
    </source>
</reference>
<gene>
    <name evidence="6" type="ORF">RI129_003782</name>
</gene>
<evidence type="ECO:0000313" key="7">
    <source>
        <dbReference type="Proteomes" id="UP001329430"/>
    </source>
</evidence>
<keyword evidence="4" id="KW-0732">Signal</keyword>
<keyword evidence="3" id="KW-0472">Membrane</keyword>
<comment type="similarity">
    <text evidence="1">Belongs to the carbon-nitrogen hydrolase superfamily. BTD/VNN family.</text>
</comment>
<dbReference type="PANTHER" id="PTHR10609">
    <property type="entry name" value="BIOTINIDASE-RELATED"/>
    <property type="match status" value="1"/>
</dbReference>
<dbReference type="PANTHER" id="PTHR10609:SF14">
    <property type="entry name" value="BIOTINIDASE"/>
    <property type="match status" value="1"/>
</dbReference>
<keyword evidence="2" id="KW-0378">Hydrolase</keyword>
<dbReference type="Pfam" id="PF00795">
    <property type="entry name" value="CN_hydrolase"/>
    <property type="match status" value="1"/>
</dbReference>
<dbReference type="Gene3D" id="3.60.110.10">
    <property type="entry name" value="Carbon-nitrogen hydrolase"/>
    <property type="match status" value="1"/>
</dbReference>
<evidence type="ECO:0000256" key="2">
    <source>
        <dbReference type="ARBA" id="ARBA00022801"/>
    </source>
</evidence>
<dbReference type="SUPFAM" id="SSF56317">
    <property type="entry name" value="Carbon-nitrogen hydrolase"/>
    <property type="match status" value="1"/>
</dbReference>
<feature type="signal peptide" evidence="4">
    <location>
        <begin position="1"/>
        <end position="24"/>
    </location>
</feature>
<dbReference type="Pfam" id="PF19018">
    <property type="entry name" value="Vanin_C"/>
    <property type="match status" value="1"/>
</dbReference>
<name>A0AAN7ZIW8_9COLE</name>
<evidence type="ECO:0000259" key="5">
    <source>
        <dbReference type="PROSITE" id="PS50263"/>
    </source>
</evidence>
<feature type="chain" id="PRO_5042818528" description="CN hydrolase domain-containing protein" evidence="4">
    <location>
        <begin position="25"/>
        <end position="525"/>
    </location>
</feature>
<accession>A0AAN7ZIW8</accession>
<keyword evidence="7" id="KW-1185">Reference proteome</keyword>
<dbReference type="EMBL" id="JAVRBK010000002">
    <property type="protein sequence ID" value="KAK5648890.1"/>
    <property type="molecule type" value="Genomic_DNA"/>
</dbReference>
<keyword evidence="3" id="KW-1133">Transmembrane helix</keyword>
<comment type="caution">
    <text evidence="6">The sequence shown here is derived from an EMBL/GenBank/DDBJ whole genome shotgun (WGS) entry which is preliminary data.</text>
</comment>
<protein>
    <recommendedName>
        <fullName evidence="5">CN hydrolase domain-containing protein</fullName>
    </recommendedName>
</protein>
<proteinExistence type="inferred from homology"/>
<dbReference type="InterPro" id="IPR036526">
    <property type="entry name" value="C-N_Hydrolase_sf"/>
</dbReference>
<dbReference type="InterPro" id="IPR043957">
    <property type="entry name" value="Vanin_C"/>
</dbReference>